<feature type="non-terminal residue" evidence="2">
    <location>
        <position position="152"/>
    </location>
</feature>
<accession>X1FBZ3</accession>
<comment type="caution">
    <text evidence="2">The sequence shown here is derived from an EMBL/GenBank/DDBJ whole genome shotgun (WGS) entry which is preliminary data.</text>
</comment>
<evidence type="ECO:0000313" key="2">
    <source>
        <dbReference type="EMBL" id="GAH30065.1"/>
    </source>
</evidence>
<dbReference type="EMBL" id="BARU01002616">
    <property type="protein sequence ID" value="GAH30065.1"/>
    <property type="molecule type" value="Genomic_DNA"/>
</dbReference>
<proteinExistence type="predicted"/>
<reference evidence="2" key="1">
    <citation type="journal article" date="2014" name="Front. Microbiol.">
        <title>High frequency of phylogenetically diverse reductive dehalogenase-homologous genes in deep subseafloor sedimentary metagenomes.</title>
        <authorList>
            <person name="Kawai M."/>
            <person name="Futagami T."/>
            <person name="Toyoda A."/>
            <person name="Takaki Y."/>
            <person name="Nishi S."/>
            <person name="Hori S."/>
            <person name="Arai W."/>
            <person name="Tsubouchi T."/>
            <person name="Morono Y."/>
            <person name="Uchiyama I."/>
            <person name="Ito T."/>
            <person name="Fujiyama A."/>
            <person name="Inagaki F."/>
            <person name="Takami H."/>
        </authorList>
    </citation>
    <scope>NUCLEOTIDE SEQUENCE</scope>
    <source>
        <strain evidence="2">Expedition CK06-06</strain>
    </source>
</reference>
<name>X1FBZ3_9ZZZZ</name>
<gene>
    <name evidence="2" type="ORF">S03H2_06092</name>
</gene>
<feature type="region of interest" description="Disordered" evidence="1">
    <location>
        <begin position="76"/>
        <end position="98"/>
    </location>
</feature>
<protein>
    <submittedName>
        <fullName evidence="2">Uncharacterized protein</fullName>
    </submittedName>
</protein>
<dbReference type="AlphaFoldDB" id="X1FBZ3"/>
<evidence type="ECO:0000256" key="1">
    <source>
        <dbReference type="SAM" id="MobiDB-lite"/>
    </source>
</evidence>
<sequence>MIKKEKFLEEVSGGDALEANTRLQTLKLRAKLFLIENAGMAYTGNEIVEGVKQYYKTQRKEEIILRMRKEEFAKIEDEEKDRKKAKAEGAGAVPDNKGVWEYEKPGKVKEAVEKRMDEINKEVEAKVRKDVPFHDSELPYPVIRYLRKKDPS</sequence>
<organism evidence="2">
    <name type="scientific">marine sediment metagenome</name>
    <dbReference type="NCBI Taxonomy" id="412755"/>
    <lineage>
        <taxon>unclassified sequences</taxon>
        <taxon>metagenomes</taxon>
        <taxon>ecological metagenomes</taxon>
    </lineage>
</organism>